<dbReference type="Pfam" id="PF01381">
    <property type="entry name" value="HTH_3"/>
    <property type="match status" value="1"/>
</dbReference>
<dbReference type="Gene3D" id="1.10.260.40">
    <property type="entry name" value="lambda repressor-like DNA-binding domains"/>
    <property type="match status" value="1"/>
</dbReference>
<dbReference type="KEGG" id="csj:CSK29544_02420"/>
<organism evidence="2 5">
    <name type="scientific">Cronobacter sakazakii</name>
    <name type="common">Enterobacter sakazakii</name>
    <dbReference type="NCBI Taxonomy" id="28141"/>
    <lineage>
        <taxon>Bacteria</taxon>
        <taxon>Pseudomonadati</taxon>
        <taxon>Pseudomonadota</taxon>
        <taxon>Gammaproteobacteria</taxon>
        <taxon>Enterobacterales</taxon>
        <taxon>Enterobacteriaceae</taxon>
        <taxon>Cronobacter</taxon>
    </lineage>
</organism>
<dbReference type="Proteomes" id="UP000244856">
    <property type="component" value="Unassembled WGS sequence"/>
</dbReference>
<dbReference type="SMART" id="SM00530">
    <property type="entry name" value="HTH_XRE"/>
    <property type="match status" value="1"/>
</dbReference>
<dbReference type="GeneID" id="45714895"/>
<gene>
    <name evidence="3" type="ORF">B7T07_01560</name>
    <name evidence="2" type="ORF">HRR37_00385</name>
</gene>
<evidence type="ECO:0000313" key="3">
    <source>
        <dbReference type="EMBL" id="PUW06973.1"/>
    </source>
</evidence>
<dbReference type="RefSeq" id="WP_007776551.1">
    <property type="nucleotide sequence ID" value="NZ_CABMLV010000001.1"/>
</dbReference>
<dbReference type="EMBL" id="NCTU01000002">
    <property type="protein sequence ID" value="PUW06973.1"/>
    <property type="molecule type" value="Genomic_DNA"/>
</dbReference>
<proteinExistence type="predicted"/>
<evidence type="ECO:0000313" key="2">
    <source>
        <dbReference type="EMBL" id="NYV40887.1"/>
    </source>
</evidence>
<name>A0A2S9UA72_CROSK</name>
<sequence>MKTFDEVLAAQTPEARARIEEKTAQLLLETHLYALREALSVSQTEMARQMGIAQPSVAAIEQRGNEMKISTLKRYVEALGGTVRLDVELPDGQRFGFTL</sequence>
<dbReference type="AlphaFoldDB" id="A0A2S9UA72"/>
<accession>A0A2S9UA72</accession>
<protein>
    <submittedName>
        <fullName evidence="2 3">Transcriptional regulator</fullName>
    </submittedName>
</protein>
<feature type="domain" description="HTH cro/C1-type" evidence="1">
    <location>
        <begin position="32"/>
        <end position="87"/>
    </location>
</feature>
<dbReference type="EMBL" id="JABTXY010000011">
    <property type="protein sequence ID" value="NYV40887.1"/>
    <property type="molecule type" value="Genomic_DNA"/>
</dbReference>
<comment type="caution">
    <text evidence="2">The sequence shown here is derived from an EMBL/GenBank/DDBJ whole genome shotgun (WGS) entry which is preliminary data.</text>
</comment>
<evidence type="ECO:0000259" key="1">
    <source>
        <dbReference type="PROSITE" id="PS50943"/>
    </source>
</evidence>
<dbReference type="STRING" id="28141.CSK29544_02420"/>
<dbReference type="InterPro" id="IPR010982">
    <property type="entry name" value="Lambda_DNA-bd_dom_sf"/>
</dbReference>
<dbReference type="OMA" id="TDMYIST"/>
<dbReference type="CDD" id="cd00093">
    <property type="entry name" value="HTH_XRE"/>
    <property type="match status" value="1"/>
</dbReference>
<dbReference type="PROSITE" id="PS50943">
    <property type="entry name" value="HTH_CROC1"/>
    <property type="match status" value="1"/>
</dbReference>
<evidence type="ECO:0000313" key="4">
    <source>
        <dbReference type="Proteomes" id="UP000244856"/>
    </source>
</evidence>
<reference evidence="2 5" key="2">
    <citation type="submission" date="2020-05" db="EMBL/GenBank/DDBJ databases">
        <title>The draft genome of Cronobacter sakazakii strain 145005.</title>
        <authorList>
            <person name="Yang J."/>
            <person name="Liu L."/>
            <person name="Feng Y."/>
            <person name="Zong Z."/>
        </authorList>
    </citation>
    <scope>NUCLEOTIDE SEQUENCE [LARGE SCALE GENOMIC DNA]</scope>
    <source>
        <strain evidence="2 5">145005</strain>
    </source>
</reference>
<evidence type="ECO:0000313" key="5">
    <source>
        <dbReference type="Proteomes" id="UP000548673"/>
    </source>
</evidence>
<dbReference type="SUPFAM" id="SSF47413">
    <property type="entry name" value="lambda repressor-like DNA-binding domains"/>
    <property type="match status" value="1"/>
</dbReference>
<dbReference type="InterPro" id="IPR001387">
    <property type="entry name" value="Cro/C1-type_HTH"/>
</dbReference>
<dbReference type="GO" id="GO:0003677">
    <property type="term" value="F:DNA binding"/>
    <property type="evidence" value="ECO:0007669"/>
    <property type="project" value="InterPro"/>
</dbReference>
<reference evidence="3 4" key="1">
    <citation type="submission" date="2017-04" db="EMBL/GenBank/DDBJ databases">
        <title>Cronobacter sakazakii, ST83 Lineage Isolates.</title>
        <authorList>
            <person name="Chase H."/>
            <person name="Tall B."/>
            <person name="Gopinath G."/>
            <person name="Lehner A."/>
        </authorList>
    </citation>
    <scope>NUCLEOTIDE SEQUENCE [LARGE SCALE GENOMIC DNA]</scope>
    <source>
        <strain evidence="3 4">MOD1_Comp15</strain>
    </source>
</reference>
<dbReference type="Proteomes" id="UP000548673">
    <property type="component" value="Unassembled WGS sequence"/>
</dbReference>